<organism evidence="1 2">
    <name type="scientific">Rubus argutus</name>
    <name type="common">Southern blackberry</name>
    <dbReference type="NCBI Taxonomy" id="59490"/>
    <lineage>
        <taxon>Eukaryota</taxon>
        <taxon>Viridiplantae</taxon>
        <taxon>Streptophyta</taxon>
        <taxon>Embryophyta</taxon>
        <taxon>Tracheophyta</taxon>
        <taxon>Spermatophyta</taxon>
        <taxon>Magnoliopsida</taxon>
        <taxon>eudicotyledons</taxon>
        <taxon>Gunneridae</taxon>
        <taxon>Pentapetalae</taxon>
        <taxon>rosids</taxon>
        <taxon>fabids</taxon>
        <taxon>Rosales</taxon>
        <taxon>Rosaceae</taxon>
        <taxon>Rosoideae</taxon>
        <taxon>Rosoideae incertae sedis</taxon>
        <taxon>Rubus</taxon>
    </lineage>
</organism>
<sequence length="91" mass="10314">MVEVQKYVIEHPEYMVDGLSMSQFSFQILRPLQENYVRKRPAAPRLTAAAHAGRPLEATEANHIAWAEASKNKNSIRIYNSSNLNISAESR</sequence>
<dbReference type="Proteomes" id="UP001457282">
    <property type="component" value="Unassembled WGS sequence"/>
</dbReference>
<evidence type="ECO:0000313" key="1">
    <source>
        <dbReference type="EMBL" id="KAK9931557.1"/>
    </source>
</evidence>
<dbReference type="EMBL" id="JBEDUW010000004">
    <property type="protein sequence ID" value="KAK9931557.1"/>
    <property type="molecule type" value="Genomic_DNA"/>
</dbReference>
<dbReference type="AlphaFoldDB" id="A0AAW1X4F9"/>
<protein>
    <submittedName>
        <fullName evidence="1">Uncharacterized protein</fullName>
    </submittedName>
</protein>
<evidence type="ECO:0000313" key="2">
    <source>
        <dbReference type="Proteomes" id="UP001457282"/>
    </source>
</evidence>
<keyword evidence="2" id="KW-1185">Reference proteome</keyword>
<comment type="caution">
    <text evidence="1">The sequence shown here is derived from an EMBL/GenBank/DDBJ whole genome shotgun (WGS) entry which is preliminary data.</text>
</comment>
<reference evidence="1 2" key="1">
    <citation type="journal article" date="2023" name="G3 (Bethesda)">
        <title>A chromosome-length genome assembly and annotation of blackberry (Rubus argutus, cv. 'Hillquist').</title>
        <authorList>
            <person name="Bruna T."/>
            <person name="Aryal R."/>
            <person name="Dudchenko O."/>
            <person name="Sargent D.J."/>
            <person name="Mead D."/>
            <person name="Buti M."/>
            <person name="Cavallini A."/>
            <person name="Hytonen T."/>
            <person name="Andres J."/>
            <person name="Pham M."/>
            <person name="Weisz D."/>
            <person name="Mascagni F."/>
            <person name="Usai G."/>
            <person name="Natali L."/>
            <person name="Bassil N."/>
            <person name="Fernandez G.E."/>
            <person name="Lomsadze A."/>
            <person name="Armour M."/>
            <person name="Olukolu B."/>
            <person name="Poorten T."/>
            <person name="Britton C."/>
            <person name="Davik J."/>
            <person name="Ashrafi H."/>
            <person name="Aiden E.L."/>
            <person name="Borodovsky M."/>
            <person name="Worthington M."/>
        </authorList>
    </citation>
    <scope>NUCLEOTIDE SEQUENCE [LARGE SCALE GENOMIC DNA]</scope>
    <source>
        <strain evidence="1">PI 553951</strain>
    </source>
</reference>
<proteinExistence type="predicted"/>
<gene>
    <name evidence="1" type="ORF">M0R45_018830</name>
</gene>
<accession>A0AAW1X4F9</accession>
<name>A0AAW1X4F9_RUBAR</name>